<dbReference type="STRING" id="692275.M3AU07"/>
<keyword evidence="12" id="KW-0539">Nucleus</keyword>
<accession>M3AU07</accession>
<dbReference type="GO" id="GO:0042729">
    <property type="term" value="C:DASH complex"/>
    <property type="evidence" value="ECO:0007669"/>
    <property type="project" value="InterPro"/>
</dbReference>
<dbReference type="Pfam" id="PF08653">
    <property type="entry name" value="DASH_Dam1"/>
    <property type="match status" value="1"/>
</dbReference>
<dbReference type="InterPro" id="IPR013962">
    <property type="entry name" value="DASH_Dam1"/>
</dbReference>
<sequence>MADLEANMMHLQLLNDSLSRFSENFGAFLYGMNMTAFCVDFPEAPLKESYARHKDTQGRDQMEDSPFRGYEGYGGQGRGREGDMEATFMTSDTSGFVENPEPSTVKKSGGSSKFSEVPGSLSTPGKFAGRGRGGVGTGRGGAGTRGNATATAGRGRGSGIARGSSTARGSTRGTGIARGIARGRGVR</sequence>
<feature type="compositionally biased region" description="Low complexity" evidence="15">
    <location>
        <begin position="161"/>
        <end position="180"/>
    </location>
</feature>
<dbReference type="HOGENOM" id="CLU_083960_0_0_1"/>
<dbReference type="PANTHER" id="PTHR28113:SF1">
    <property type="entry name" value="DASH COMPLEX SUBUNIT DAM1"/>
    <property type="match status" value="1"/>
</dbReference>
<name>M3AU07_SPHMS</name>
<keyword evidence="17" id="KW-1185">Reference proteome</keyword>
<dbReference type="GeneID" id="27904214"/>
<feature type="compositionally biased region" description="Gly residues" evidence="15">
    <location>
        <begin position="128"/>
        <end position="144"/>
    </location>
</feature>
<evidence type="ECO:0000313" key="16">
    <source>
        <dbReference type="EMBL" id="EMF08959.1"/>
    </source>
</evidence>
<protein>
    <recommendedName>
        <fullName evidence="5">DASH complex subunit DAM1</fullName>
    </recommendedName>
    <alternativeName>
        <fullName evidence="14">Outer kinetochore protein DAM1</fullName>
    </alternativeName>
</protein>
<evidence type="ECO:0000256" key="6">
    <source>
        <dbReference type="ARBA" id="ARBA00022454"/>
    </source>
</evidence>
<feature type="region of interest" description="Disordered" evidence="15">
    <location>
        <begin position="91"/>
        <end position="187"/>
    </location>
</feature>
<evidence type="ECO:0000256" key="8">
    <source>
        <dbReference type="ARBA" id="ARBA00022701"/>
    </source>
</evidence>
<proteinExistence type="inferred from homology"/>
<keyword evidence="13" id="KW-0137">Centromere</keyword>
<comment type="similarity">
    <text evidence="4">Belongs to the DASH complex DAM1 family.</text>
</comment>
<evidence type="ECO:0000256" key="7">
    <source>
        <dbReference type="ARBA" id="ARBA00022490"/>
    </source>
</evidence>
<dbReference type="RefSeq" id="XP_016757080.1">
    <property type="nucleotide sequence ID" value="XM_016907077.1"/>
</dbReference>
<evidence type="ECO:0000256" key="2">
    <source>
        <dbReference type="ARBA" id="ARBA00004186"/>
    </source>
</evidence>
<keyword evidence="6" id="KW-0158">Chromosome</keyword>
<evidence type="ECO:0000256" key="12">
    <source>
        <dbReference type="ARBA" id="ARBA00023242"/>
    </source>
</evidence>
<gene>
    <name evidence="16" type="ORF">SEPMUDRAFT_151847</name>
</gene>
<dbReference type="PANTHER" id="PTHR28113">
    <property type="entry name" value="DASH COMPLEX SUBUNIT DAM1"/>
    <property type="match status" value="1"/>
</dbReference>
<feature type="compositionally biased region" description="Polar residues" evidence="15">
    <location>
        <begin position="91"/>
        <end position="114"/>
    </location>
</feature>
<dbReference type="GO" id="GO:1990537">
    <property type="term" value="C:mitotic spindle polar microtubule"/>
    <property type="evidence" value="ECO:0007669"/>
    <property type="project" value="TreeGrafter"/>
</dbReference>
<dbReference type="Proteomes" id="UP000016931">
    <property type="component" value="Unassembled WGS sequence"/>
</dbReference>
<keyword evidence="11" id="KW-0206">Cytoskeleton</keyword>
<keyword evidence="9" id="KW-0159">Chromosome partition</keyword>
<evidence type="ECO:0000256" key="14">
    <source>
        <dbReference type="ARBA" id="ARBA00030453"/>
    </source>
</evidence>
<evidence type="ECO:0000256" key="10">
    <source>
        <dbReference type="ARBA" id="ARBA00022838"/>
    </source>
</evidence>
<dbReference type="GO" id="GO:1990758">
    <property type="term" value="P:mitotic sister chromatid biorientation"/>
    <property type="evidence" value="ECO:0007669"/>
    <property type="project" value="TreeGrafter"/>
</dbReference>
<keyword evidence="8" id="KW-0493">Microtubule</keyword>
<organism evidence="16 17">
    <name type="scientific">Sphaerulina musiva (strain SO2202)</name>
    <name type="common">Poplar stem canker fungus</name>
    <name type="synonym">Septoria musiva</name>
    <dbReference type="NCBI Taxonomy" id="692275"/>
    <lineage>
        <taxon>Eukaryota</taxon>
        <taxon>Fungi</taxon>
        <taxon>Dikarya</taxon>
        <taxon>Ascomycota</taxon>
        <taxon>Pezizomycotina</taxon>
        <taxon>Dothideomycetes</taxon>
        <taxon>Dothideomycetidae</taxon>
        <taxon>Mycosphaerellales</taxon>
        <taxon>Mycosphaerellaceae</taxon>
        <taxon>Sphaerulina</taxon>
    </lineage>
</organism>
<comment type="subcellular location">
    <subcellularLocation>
        <location evidence="3">Chromosome</location>
        <location evidence="3">Centromere</location>
        <location evidence="3">Kinetochore</location>
    </subcellularLocation>
    <subcellularLocation>
        <location evidence="2">Cytoplasm</location>
        <location evidence="2">Cytoskeleton</location>
        <location evidence="2">Spindle</location>
    </subcellularLocation>
    <subcellularLocation>
        <location evidence="1">Nucleus</location>
    </subcellularLocation>
</comment>
<evidence type="ECO:0000256" key="13">
    <source>
        <dbReference type="ARBA" id="ARBA00023328"/>
    </source>
</evidence>
<evidence type="ECO:0000256" key="11">
    <source>
        <dbReference type="ARBA" id="ARBA00023212"/>
    </source>
</evidence>
<dbReference type="eggNOG" id="ENOG502S08R">
    <property type="taxonomic scope" value="Eukaryota"/>
</dbReference>
<keyword evidence="7" id="KW-0963">Cytoplasm</keyword>
<dbReference type="AlphaFoldDB" id="M3AU07"/>
<dbReference type="EMBL" id="KB456270">
    <property type="protein sequence ID" value="EMF08959.1"/>
    <property type="molecule type" value="Genomic_DNA"/>
</dbReference>
<evidence type="ECO:0000256" key="4">
    <source>
        <dbReference type="ARBA" id="ARBA00010073"/>
    </source>
</evidence>
<evidence type="ECO:0000256" key="5">
    <source>
        <dbReference type="ARBA" id="ARBA00020497"/>
    </source>
</evidence>
<evidence type="ECO:0000256" key="1">
    <source>
        <dbReference type="ARBA" id="ARBA00004123"/>
    </source>
</evidence>
<evidence type="ECO:0000256" key="15">
    <source>
        <dbReference type="SAM" id="MobiDB-lite"/>
    </source>
</evidence>
<dbReference type="OrthoDB" id="5586015at2759"/>
<dbReference type="GO" id="GO:0044732">
    <property type="term" value="C:mitotic spindle pole body"/>
    <property type="evidence" value="ECO:0007669"/>
    <property type="project" value="TreeGrafter"/>
</dbReference>
<evidence type="ECO:0000256" key="9">
    <source>
        <dbReference type="ARBA" id="ARBA00022829"/>
    </source>
</evidence>
<keyword evidence="10" id="KW-0995">Kinetochore</keyword>
<evidence type="ECO:0000256" key="3">
    <source>
        <dbReference type="ARBA" id="ARBA00004629"/>
    </source>
</evidence>
<evidence type="ECO:0000313" key="17">
    <source>
        <dbReference type="Proteomes" id="UP000016931"/>
    </source>
</evidence>
<reference evidence="16 17" key="1">
    <citation type="journal article" date="2012" name="PLoS Pathog.">
        <title>Diverse lifestyles and strategies of plant pathogenesis encoded in the genomes of eighteen Dothideomycetes fungi.</title>
        <authorList>
            <person name="Ohm R.A."/>
            <person name="Feau N."/>
            <person name="Henrissat B."/>
            <person name="Schoch C.L."/>
            <person name="Horwitz B.A."/>
            <person name="Barry K.W."/>
            <person name="Condon B.J."/>
            <person name="Copeland A.C."/>
            <person name="Dhillon B."/>
            <person name="Glaser F."/>
            <person name="Hesse C.N."/>
            <person name="Kosti I."/>
            <person name="LaButti K."/>
            <person name="Lindquist E.A."/>
            <person name="Lucas S."/>
            <person name="Salamov A.A."/>
            <person name="Bradshaw R.E."/>
            <person name="Ciuffetti L."/>
            <person name="Hamelin R.C."/>
            <person name="Kema G.H.J."/>
            <person name="Lawrence C."/>
            <person name="Scott J.A."/>
            <person name="Spatafora J.W."/>
            <person name="Turgeon B.G."/>
            <person name="de Wit P.J.G.M."/>
            <person name="Zhong S."/>
            <person name="Goodwin S.B."/>
            <person name="Grigoriev I.V."/>
        </authorList>
    </citation>
    <scope>NUCLEOTIDE SEQUENCE [LARGE SCALE GENOMIC DNA]</scope>
    <source>
        <strain evidence="16 17">SO2202</strain>
    </source>
</reference>